<dbReference type="AlphaFoldDB" id="A0A0A9FQ92"/>
<name>A0A0A9FQ92_ARUDO</name>
<organism evidence="1">
    <name type="scientific">Arundo donax</name>
    <name type="common">Giant reed</name>
    <name type="synonym">Donax arundinaceus</name>
    <dbReference type="NCBI Taxonomy" id="35708"/>
    <lineage>
        <taxon>Eukaryota</taxon>
        <taxon>Viridiplantae</taxon>
        <taxon>Streptophyta</taxon>
        <taxon>Embryophyta</taxon>
        <taxon>Tracheophyta</taxon>
        <taxon>Spermatophyta</taxon>
        <taxon>Magnoliopsida</taxon>
        <taxon>Liliopsida</taxon>
        <taxon>Poales</taxon>
        <taxon>Poaceae</taxon>
        <taxon>PACMAD clade</taxon>
        <taxon>Arundinoideae</taxon>
        <taxon>Arundineae</taxon>
        <taxon>Arundo</taxon>
    </lineage>
</organism>
<sequence>MRAHSSLAASATGAVQAAATLPLGLPGCFSLSPACSWSVSTVAAAPYNALLWRTRVVWHLQMSFLLCEDD</sequence>
<reference evidence="1" key="1">
    <citation type="submission" date="2014-09" db="EMBL/GenBank/DDBJ databases">
        <authorList>
            <person name="Magalhaes I.L.F."/>
            <person name="Oliveira U."/>
            <person name="Santos F.R."/>
            <person name="Vidigal T.H.D.A."/>
            <person name="Brescovit A.D."/>
            <person name="Santos A.J."/>
        </authorList>
    </citation>
    <scope>NUCLEOTIDE SEQUENCE</scope>
    <source>
        <tissue evidence="1">Shoot tissue taken approximately 20 cm above the soil surface</tissue>
    </source>
</reference>
<dbReference type="EMBL" id="GBRH01182911">
    <property type="protein sequence ID" value="JAE14985.1"/>
    <property type="molecule type" value="Transcribed_RNA"/>
</dbReference>
<accession>A0A0A9FQ92</accession>
<evidence type="ECO:0000313" key="1">
    <source>
        <dbReference type="EMBL" id="JAE14985.1"/>
    </source>
</evidence>
<proteinExistence type="predicted"/>
<protein>
    <submittedName>
        <fullName evidence="1">Uncharacterized protein</fullName>
    </submittedName>
</protein>
<reference evidence="1" key="2">
    <citation type="journal article" date="2015" name="Data Brief">
        <title>Shoot transcriptome of the giant reed, Arundo donax.</title>
        <authorList>
            <person name="Barrero R.A."/>
            <person name="Guerrero F.D."/>
            <person name="Moolhuijzen P."/>
            <person name="Goolsby J.A."/>
            <person name="Tidwell J."/>
            <person name="Bellgard S.E."/>
            <person name="Bellgard M.I."/>
        </authorList>
    </citation>
    <scope>NUCLEOTIDE SEQUENCE</scope>
    <source>
        <tissue evidence="1">Shoot tissue taken approximately 20 cm above the soil surface</tissue>
    </source>
</reference>